<accession>A0A3Q3W5Y2</accession>
<reference evidence="3" key="2">
    <citation type="submission" date="2025-09" db="UniProtKB">
        <authorList>
            <consortium name="Ensembl"/>
        </authorList>
    </citation>
    <scope>IDENTIFICATION</scope>
</reference>
<feature type="coiled-coil region" evidence="1">
    <location>
        <begin position="93"/>
        <end position="131"/>
    </location>
</feature>
<name>A0A3Q3W5Y2_MOLML</name>
<feature type="region of interest" description="Disordered" evidence="2">
    <location>
        <begin position="30"/>
        <end position="49"/>
    </location>
</feature>
<dbReference type="Ensembl" id="ENSMMOT00000004031.1">
    <property type="protein sequence ID" value="ENSMMOP00000003959.1"/>
    <property type="gene ID" value="ENSMMOG00000003173.1"/>
</dbReference>
<organism evidence="3 4">
    <name type="scientific">Mola mola</name>
    <name type="common">Ocean sunfish</name>
    <name type="synonym">Tetraodon mola</name>
    <dbReference type="NCBI Taxonomy" id="94237"/>
    <lineage>
        <taxon>Eukaryota</taxon>
        <taxon>Metazoa</taxon>
        <taxon>Chordata</taxon>
        <taxon>Craniata</taxon>
        <taxon>Vertebrata</taxon>
        <taxon>Euteleostomi</taxon>
        <taxon>Actinopterygii</taxon>
        <taxon>Neopterygii</taxon>
        <taxon>Teleostei</taxon>
        <taxon>Neoteleostei</taxon>
        <taxon>Acanthomorphata</taxon>
        <taxon>Eupercaria</taxon>
        <taxon>Tetraodontiformes</taxon>
        <taxon>Molidae</taxon>
        <taxon>Mola</taxon>
    </lineage>
</organism>
<protein>
    <submittedName>
        <fullName evidence="3">Uncharacterized protein</fullName>
    </submittedName>
</protein>
<sequence>MEEHIREGKGPAEKVRERVWRIQQLGEALREERRKPEKPDSQLEYNDVQERRRQLREDCGRLIEEAVERMERDLAKDQTEGLQRELLVLSSERRILVLQIEALRAEAQRAERDLQDQHHRHQRELQCLKEESLQVFRVFHQVSEEQRKVLEDRYRAVLLEAVHDAIYLSAQNQQVQADNKLL</sequence>
<dbReference type="OMA" id="RDLQDQH"/>
<reference evidence="3" key="1">
    <citation type="submission" date="2025-08" db="UniProtKB">
        <authorList>
            <consortium name="Ensembl"/>
        </authorList>
    </citation>
    <scope>IDENTIFICATION</scope>
</reference>
<evidence type="ECO:0000313" key="3">
    <source>
        <dbReference type="Ensembl" id="ENSMMOP00000003959.1"/>
    </source>
</evidence>
<dbReference type="Proteomes" id="UP000261620">
    <property type="component" value="Unplaced"/>
</dbReference>
<evidence type="ECO:0000256" key="1">
    <source>
        <dbReference type="SAM" id="Coils"/>
    </source>
</evidence>
<evidence type="ECO:0000256" key="2">
    <source>
        <dbReference type="SAM" id="MobiDB-lite"/>
    </source>
</evidence>
<evidence type="ECO:0000313" key="4">
    <source>
        <dbReference type="Proteomes" id="UP000261620"/>
    </source>
</evidence>
<proteinExistence type="predicted"/>
<feature type="compositionally biased region" description="Basic and acidic residues" evidence="2">
    <location>
        <begin position="30"/>
        <end position="41"/>
    </location>
</feature>
<dbReference type="AlphaFoldDB" id="A0A3Q3W5Y2"/>
<keyword evidence="4" id="KW-1185">Reference proteome</keyword>
<dbReference type="STRING" id="94237.ENSMMOP00000003959"/>
<dbReference type="PANTHER" id="PTHR40710">
    <property type="entry name" value="RIKEN CDNA E230025N22 GENE"/>
    <property type="match status" value="1"/>
</dbReference>
<dbReference type="PANTHER" id="PTHR40710:SF1">
    <property type="entry name" value="RIKEN CDNA E230025N22 GENE"/>
    <property type="match status" value="1"/>
</dbReference>
<keyword evidence="1" id="KW-0175">Coiled coil</keyword>